<evidence type="ECO:0000256" key="2">
    <source>
        <dbReference type="ARBA" id="ARBA00004496"/>
    </source>
</evidence>
<proteinExistence type="inferred from homology"/>
<keyword evidence="5" id="KW-0963">Cytoplasm</keyword>
<keyword evidence="12" id="KW-1185">Reference proteome</keyword>
<reference evidence="11" key="3">
    <citation type="submission" date="2020-12" db="UniProtKB">
        <authorList>
            <consortium name="EnsemblPlants"/>
        </authorList>
    </citation>
    <scope>IDENTIFICATION</scope>
</reference>
<comment type="similarity">
    <text evidence="3">Belongs to the importin beta family.</text>
</comment>
<dbReference type="FunCoup" id="A0A7I4B0E6">
    <property type="interactions" value="4735"/>
</dbReference>
<evidence type="ECO:0000256" key="3">
    <source>
        <dbReference type="ARBA" id="ARBA00007991"/>
    </source>
</evidence>
<feature type="compositionally biased region" description="Acidic residues" evidence="9">
    <location>
        <begin position="923"/>
        <end position="935"/>
    </location>
</feature>
<evidence type="ECO:0000259" key="10">
    <source>
        <dbReference type="PROSITE" id="PS50166"/>
    </source>
</evidence>
<dbReference type="Pfam" id="PF03810">
    <property type="entry name" value="IBN_N"/>
    <property type="match status" value="1"/>
</dbReference>
<dbReference type="SUPFAM" id="SSF48371">
    <property type="entry name" value="ARM repeat"/>
    <property type="match status" value="1"/>
</dbReference>
<dbReference type="PANTHER" id="PTHR10997:SF18">
    <property type="entry name" value="D-IMPORTIN 7_RANBP7"/>
    <property type="match status" value="1"/>
</dbReference>
<feature type="domain" description="Importin N-terminal" evidence="10">
    <location>
        <begin position="24"/>
        <end position="99"/>
    </location>
</feature>
<dbReference type="PROSITE" id="PS50166">
    <property type="entry name" value="IMPORTIN_B_NT"/>
    <property type="match status" value="1"/>
</dbReference>
<dbReference type="InterPro" id="IPR016024">
    <property type="entry name" value="ARM-type_fold"/>
</dbReference>
<organism evidence="11 12">
    <name type="scientific">Physcomitrium patens</name>
    <name type="common">Spreading-leaved earth moss</name>
    <name type="synonym">Physcomitrella patens</name>
    <dbReference type="NCBI Taxonomy" id="3218"/>
    <lineage>
        <taxon>Eukaryota</taxon>
        <taxon>Viridiplantae</taxon>
        <taxon>Streptophyta</taxon>
        <taxon>Embryophyta</taxon>
        <taxon>Bryophyta</taxon>
        <taxon>Bryophytina</taxon>
        <taxon>Bryopsida</taxon>
        <taxon>Funariidae</taxon>
        <taxon>Funariales</taxon>
        <taxon>Funariaceae</taxon>
        <taxon>Physcomitrium</taxon>
    </lineage>
</organism>
<dbReference type="EnsemblPlants" id="Pp3c15_21650V3.3">
    <property type="protein sequence ID" value="Pp3c15_21650V3.3"/>
    <property type="gene ID" value="Pp3c15_21650"/>
</dbReference>
<evidence type="ECO:0000256" key="6">
    <source>
        <dbReference type="ARBA" id="ARBA00022927"/>
    </source>
</evidence>
<evidence type="ECO:0000256" key="1">
    <source>
        <dbReference type="ARBA" id="ARBA00004123"/>
    </source>
</evidence>
<dbReference type="GO" id="GO:0005635">
    <property type="term" value="C:nuclear envelope"/>
    <property type="evidence" value="ECO:0000318"/>
    <property type="project" value="GO_Central"/>
</dbReference>
<gene>
    <name evidence="11" type="primary">LOC112292453</name>
</gene>
<dbReference type="GO" id="GO:0006606">
    <property type="term" value="P:protein import into nucleus"/>
    <property type="evidence" value="ECO:0000318"/>
    <property type="project" value="GO_Central"/>
</dbReference>
<keyword evidence="4" id="KW-0813">Transport</keyword>
<dbReference type="InParanoid" id="A0A7I4B0E6"/>
<evidence type="ECO:0000256" key="4">
    <source>
        <dbReference type="ARBA" id="ARBA00022448"/>
    </source>
</evidence>
<evidence type="ECO:0000256" key="9">
    <source>
        <dbReference type="SAM" id="MobiDB-lite"/>
    </source>
</evidence>
<dbReference type="InterPro" id="IPR058669">
    <property type="entry name" value="TPR_IPO7/11-like"/>
</dbReference>
<reference evidence="11 12" key="2">
    <citation type="journal article" date="2018" name="Plant J.">
        <title>The Physcomitrella patens chromosome-scale assembly reveals moss genome structure and evolution.</title>
        <authorList>
            <person name="Lang D."/>
            <person name="Ullrich K.K."/>
            <person name="Murat F."/>
            <person name="Fuchs J."/>
            <person name="Jenkins J."/>
            <person name="Haas F.B."/>
            <person name="Piednoel M."/>
            <person name="Gundlach H."/>
            <person name="Van Bel M."/>
            <person name="Meyberg R."/>
            <person name="Vives C."/>
            <person name="Morata J."/>
            <person name="Symeonidi A."/>
            <person name="Hiss M."/>
            <person name="Muchero W."/>
            <person name="Kamisugi Y."/>
            <person name="Saleh O."/>
            <person name="Blanc G."/>
            <person name="Decker E.L."/>
            <person name="van Gessel N."/>
            <person name="Grimwood J."/>
            <person name="Hayes R.D."/>
            <person name="Graham S.W."/>
            <person name="Gunter L.E."/>
            <person name="McDaniel S.F."/>
            <person name="Hoernstein S.N.W."/>
            <person name="Larsson A."/>
            <person name="Li F.W."/>
            <person name="Perroud P.F."/>
            <person name="Phillips J."/>
            <person name="Ranjan P."/>
            <person name="Rokshar D.S."/>
            <person name="Rothfels C.J."/>
            <person name="Schneider L."/>
            <person name="Shu S."/>
            <person name="Stevenson D.W."/>
            <person name="Thummler F."/>
            <person name="Tillich M."/>
            <person name="Villarreal Aguilar J.C."/>
            <person name="Widiez T."/>
            <person name="Wong G.K."/>
            <person name="Wymore A."/>
            <person name="Zhang Y."/>
            <person name="Zimmer A.D."/>
            <person name="Quatrano R.S."/>
            <person name="Mayer K.F.X."/>
            <person name="Goodstein D."/>
            <person name="Casacuberta J.M."/>
            <person name="Vandepoele K."/>
            <person name="Reski R."/>
            <person name="Cuming A.C."/>
            <person name="Tuskan G.A."/>
            <person name="Maumus F."/>
            <person name="Salse J."/>
            <person name="Schmutz J."/>
            <person name="Rensing S.A."/>
        </authorList>
    </citation>
    <scope>NUCLEOTIDE SEQUENCE [LARGE SCALE GENOMIC DNA]</scope>
    <source>
        <strain evidence="11 12">cv. Gransden 2004</strain>
    </source>
</reference>
<reference evidence="11 12" key="1">
    <citation type="journal article" date="2008" name="Science">
        <title>The Physcomitrella genome reveals evolutionary insights into the conquest of land by plants.</title>
        <authorList>
            <person name="Rensing S."/>
            <person name="Lang D."/>
            <person name="Zimmer A."/>
            <person name="Terry A."/>
            <person name="Salamov A."/>
            <person name="Shapiro H."/>
            <person name="Nishiyama T."/>
            <person name="Perroud P.-F."/>
            <person name="Lindquist E."/>
            <person name="Kamisugi Y."/>
            <person name="Tanahashi T."/>
            <person name="Sakakibara K."/>
            <person name="Fujita T."/>
            <person name="Oishi K."/>
            <person name="Shin-I T."/>
            <person name="Kuroki Y."/>
            <person name="Toyoda A."/>
            <person name="Suzuki Y."/>
            <person name="Hashimoto A."/>
            <person name="Yamaguchi K."/>
            <person name="Sugano A."/>
            <person name="Kohara Y."/>
            <person name="Fujiyama A."/>
            <person name="Anterola A."/>
            <person name="Aoki S."/>
            <person name="Ashton N."/>
            <person name="Barbazuk W.B."/>
            <person name="Barker E."/>
            <person name="Bennetzen J."/>
            <person name="Bezanilla M."/>
            <person name="Blankenship R."/>
            <person name="Cho S.H."/>
            <person name="Dutcher S."/>
            <person name="Estelle M."/>
            <person name="Fawcett J.A."/>
            <person name="Gundlach H."/>
            <person name="Hanada K."/>
            <person name="Heyl A."/>
            <person name="Hicks K.A."/>
            <person name="Hugh J."/>
            <person name="Lohr M."/>
            <person name="Mayer K."/>
            <person name="Melkozernov A."/>
            <person name="Murata T."/>
            <person name="Nelson D."/>
            <person name="Pils B."/>
            <person name="Prigge M."/>
            <person name="Reiss B."/>
            <person name="Renner T."/>
            <person name="Rombauts S."/>
            <person name="Rushton P."/>
            <person name="Sanderfoot A."/>
            <person name="Schween G."/>
            <person name="Shiu S.-H."/>
            <person name="Stueber K."/>
            <person name="Theodoulou F.L."/>
            <person name="Tu H."/>
            <person name="Van de Peer Y."/>
            <person name="Verrier P.J."/>
            <person name="Waters E."/>
            <person name="Wood A."/>
            <person name="Yang L."/>
            <person name="Cove D."/>
            <person name="Cuming A."/>
            <person name="Hasebe M."/>
            <person name="Lucas S."/>
            <person name="Mishler D.B."/>
            <person name="Reski R."/>
            <person name="Grigoriev I."/>
            <person name="Quatrano R.S."/>
            <person name="Boore J.L."/>
        </authorList>
    </citation>
    <scope>NUCLEOTIDE SEQUENCE [LARGE SCALE GENOMIC DNA]</scope>
    <source>
        <strain evidence="11 12">cv. Gransden 2004</strain>
    </source>
</reference>
<dbReference type="FunFam" id="1.25.10.10:FF:000177">
    <property type="entry name" value="Importin beta-like SAD2"/>
    <property type="match status" value="1"/>
</dbReference>
<accession>A0A7I4B0E6</accession>
<evidence type="ECO:0000256" key="7">
    <source>
        <dbReference type="ARBA" id="ARBA00022990"/>
    </source>
</evidence>
<dbReference type="Pfam" id="PF25758">
    <property type="entry name" value="TPR_IPO11"/>
    <property type="match status" value="1"/>
</dbReference>
<dbReference type="InterPro" id="IPR013713">
    <property type="entry name" value="XPO2_central"/>
</dbReference>
<dbReference type="InterPro" id="IPR001494">
    <property type="entry name" value="Importin-beta_N"/>
</dbReference>
<dbReference type="AlphaFoldDB" id="A0A7I4B0E6"/>
<keyword evidence="6" id="KW-0653">Protein transport</keyword>
<feature type="compositionally biased region" description="Acidic residues" evidence="9">
    <location>
        <begin position="902"/>
        <end position="915"/>
    </location>
</feature>
<keyword evidence="7" id="KW-0007">Acetylation</keyword>
<dbReference type="SMART" id="SM00913">
    <property type="entry name" value="IBN_N"/>
    <property type="match status" value="1"/>
</dbReference>
<evidence type="ECO:0000256" key="5">
    <source>
        <dbReference type="ARBA" id="ARBA00022490"/>
    </source>
</evidence>
<evidence type="ECO:0000313" key="12">
    <source>
        <dbReference type="Proteomes" id="UP000006727"/>
    </source>
</evidence>
<dbReference type="Proteomes" id="UP000006727">
    <property type="component" value="Chromosome 15"/>
</dbReference>
<dbReference type="Gramene" id="Pp3c15_21650V3.3">
    <property type="protein sequence ID" value="Pp3c15_21650V3.3"/>
    <property type="gene ID" value="Pp3c15_21650"/>
</dbReference>
<comment type="subcellular location">
    <subcellularLocation>
        <location evidence="2">Cytoplasm</location>
    </subcellularLocation>
    <subcellularLocation>
        <location evidence="1">Nucleus</location>
    </subcellularLocation>
</comment>
<dbReference type="EMBL" id="ABEU02000015">
    <property type="status" value="NOT_ANNOTATED_CDS"/>
    <property type="molecule type" value="Genomic_DNA"/>
</dbReference>
<dbReference type="GO" id="GO:0031267">
    <property type="term" value="F:small GTPase binding"/>
    <property type="evidence" value="ECO:0007669"/>
    <property type="project" value="InterPro"/>
</dbReference>
<dbReference type="Gene3D" id="1.25.10.10">
    <property type="entry name" value="Leucine-rich Repeat Variant"/>
    <property type="match status" value="1"/>
</dbReference>
<feature type="region of interest" description="Disordered" evidence="9">
    <location>
        <begin position="899"/>
        <end position="938"/>
    </location>
</feature>
<dbReference type="InterPro" id="IPR011989">
    <property type="entry name" value="ARM-like"/>
</dbReference>
<keyword evidence="8" id="KW-0539">Nucleus</keyword>
<evidence type="ECO:0000256" key="8">
    <source>
        <dbReference type="ARBA" id="ARBA00023242"/>
    </source>
</evidence>
<evidence type="ECO:0000313" key="11">
    <source>
        <dbReference type="EnsemblPlants" id="Pp3c15_21650V3.3"/>
    </source>
</evidence>
<dbReference type="Pfam" id="PF08506">
    <property type="entry name" value="Cse1"/>
    <property type="match status" value="1"/>
</dbReference>
<dbReference type="PANTHER" id="PTHR10997">
    <property type="entry name" value="IMPORTIN-7, 8, 11"/>
    <property type="match status" value="1"/>
</dbReference>
<dbReference type="GO" id="GO:0005829">
    <property type="term" value="C:cytosol"/>
    <property type="evidence" value="ECO:0000318"/>
    <property type="project" value="GO_Central"/>
</dbReference>
<sequence length="1044" mass="119262">MDLQTLATVLQSALSTNPEERKAGEERLNQYQHVQGHLAGLLQIIVAAHVDLSIRQCASIYFKNVIARDWVPREPVAVPKISDTDKALVRENILEAIVQAPYIIRVQLGECLKTCIHADYPEQWPDLLPAIFNNLKSQDQQRVYGALYALRILTRKYEFKDEEERAPVYHIINSTFPVLLEILNHLLALPNPTIEVADLIKLILKIFWSSAYLEIPKLLHDVNTFTGWMSSFHNLLERPVPVEGQPTDPEQRKVWGWWKVKKWTLHIMNRLYNRFGDPKMSKPENKAFAQMFQKSFSGKFLELYMKLLSVVRENGYLPDRVINLALQYLSTSVSKAITYQLLRPQLDVVLFEIIFPLMCFNDADDQLWREDPHEYVRKGYDIIEDMYSPRTAAINFISELVRKRGKENWQKFLAFIVEVFRRYDEAPQDQKPYRQKDGALLAVGALNDKLKHTEPYKSQLETMLVNHVYPEFRSPAGHLRAKSAEENAAWVAGQYADITFSDQRHFTAALHSVVAALTDPELPVRVDSVVSLRTFVEACKDLSEIRPILPQLLDEFFKLMNEVENEDLVFTLETIVDKFGEEMAPYALGLCQNLAAAFWKCLEASENDGDEDDSGALAAVGCLRAIGTILESISRLPELYPAIEPTLLPIMQRMLTIDGQDIFEEVLEIVSYMTYFSPVISPNMWSLWPLMVDSVQEWAIDYFGNILVPLDNYVSRSTEHFLTSTQPDYQSSLFKVLSTLMVDEKFEDADIEPAPKLIEAVLQNCRGRVDQWLEPYLRISIERLRKTRKNYLKDLLVNVVANGLYYNASMTLTILQHLGVTSEFFQTWFRMLYEVKKSGKPLHFVREHDKKVCILGLASLLAVPTAAMPPELQAGLDQVFKALLKLLVAYKEQRAEAAKLEEAEEDEEEEWDGTADDGVWDKEIDDDEEDDGDGESTEKLQKLAAQAKAFSHADDSDSDFEDFADDEEFQAPIDNIDAFVFFSDVMKAISVSDPARFQALSSSLDFQHQAWAHGLAQHAEERRKEIEKEAMEKAAAGSGGITLQ</sequence>
<name>A0A7I4B0E6_PHYPA</name>
<protein>
    <recommendedName>
        <fullName evidence="10">Importin N-terminal domain-containing protein</fullName>
    </recommendedName>
</protein>